<comment type="caution">
    <text evidence="1">The sequence shown here is derived from an EMBL/GenBank/DDBJ whole genome shotgun (WGS) entry which is preliminary data.</text>
</comment>
<dbReference type="Proteomes" id="UP000272503">
    <property type="component" value="Unassembled WGS sequence"/>
</dbReference>
<evidence type="ECO:0000313" key="2">
    <source>
        <dbReference type="Proteomes" id="UP000272503"/>
    </source>
</evidence>
<name>A0A3L7A909_9MICO</name>
<reference evidence="1 2" key="1">
    <citation type="submission" date="2018-10" db="EMBL/GenBank/DDBJ databases">
        <authorList>
            <person name="Li J."/>
        </authorList>
    </citation>
    <scope>NUCLEOTIDE SEQUENCE [LARGE SCALE GENOMIC DNA]</scope>
    <source>
        <strain evidence="1 2">IF 016277</strain>
    </source>
</reference>
<accession>A0A3L7A909</accession>
<evidence type="ECO:0000313" key="1">
    <source>
        <dbReference type="EMBL" id="RLP76320.1"/>
    </source>
</evidence>
<keyword evidence="2" id="KW-1185">Reference proteome</keyword>
<sequence length="139" mass="16013">MSTRRRLNLAEARISQLMAENKTLGRALSRKADRPAPETEIEKLIYDVETLTGVDADSTDLWEILNVLGRAVIHLLRQKPEPTRHSTGCVHNWDVVTEETQAMTKAKPFLYQYLRCVVCGERREIPEQTENRGEQHDRT</sequence>
<gene>
    <name evidence="1" type="ORF">D9V32_05475</name>
</gene>
<organism evidence="1 2">
    <name type="scientific">Mycetocola tolaasinivorans</name>
    <dbReference type="NCBI Taxonomy" id="76635"/>
    <lineage>
        <taxon>Bacteria</taxon>
        <taxon>Bacillati</taxon>
        <taxon>Actinomycetota</taxon>
        <taxon>Actinomycetes</taxon>
        <taxon>Micrococcales</taxon>
        <taxon>Microbacteriaceae</taxon>
        <taxon>Mycetocola</taxon>
    </lineage>
</organism>
<proteinExistence type="predicted"/>
<protein>
    <submittedName>
        <fullName evidence="1">Uncharacterized protein</fullName>
    </submittedName>
</protein>
<dbReference type="AlphaFoldDB" id="A0A3L7A909"/>
<dbReference type="EMBL" id="RCUX01000004">
    <property type="protein sequence ID" value="RLP76320.1"/>
    <property type="molecule type" value="Genomic_DNA"/>
</dbReference>